<feature type="compositionally biased region" description="Low complexity" evidence="1">
    <location>
        <begin position="207"/>
        <end position="216"/>
    </location>
</feature>
<keyword evidence="3" id="KW-1185">Reference proteome</keyword>
<feature type="region of interest" description="Disordered" evidence="1">
    <location>
        <begin position="248"/>
        <end position="288"/>
    </location>
</feature>
<evidence type="ECO:0000313" key="2">
    <source>
        <dbReference type="EMBL" id="GIZ49295.1"/>
    </source>
</evidence>
<dbReference type="Proteomes" id="UP000825890">
    <property type="component" value="Unassembled WGS sequence"/>
</dbReference>
<gene>
    <name evidence="2" type="ORF">CKM354_001232700</name>
</gene>
<dbReference type="OrthoDB" id="10641091at2759"/>
<sequence>MVDLHKFNEERRRKLRAMKVERAFARHQNGESDLEARVQNLERILRHARTARDEMADYFINSAVKPMLIANALVELPVELSGRAHKVDVSQGLKNTSPGPMEALSPEGLYMEARDELIELEETLERHELIWQKIETTCLMLFPHLTREHLTAYVQRKLQPVRPDLLEAQENFRKATEELARLGRDIPSMIELSSPTSTRGSQRHNSSRGSDSQSEGSRYERWLRKRKAAVRVKRDSINRWQLSSKPENYAMLSGTPPPDSALDDLPAKRSRPPTLSPEQRPRPAKRRKLKEYTAAQNDIRAAFAGSEPRYLRHMFRLREDLEFNLTIVKGSSDLAIERQESGNRRGL</sequence>
<reference evidence="2 3" key="1">
    <citation type="submission" date="2021-01" db="EMBL/GenBank/DDBJ databases">
        <title>Cercospora kikuchii MAFF 305040 whole genome shotgun sequence.</title>
        <authorList>
            <person name="Kashiwa T."/>
            <person name="Suzuki T."/>
        </authorList>
    </citation>
    <scope>NUCLEOTIDE SEQUENCE [LARGE SCALE GENOMIC DNA]</scope>
    <source>
        <strain evidence="2 3">MAFF 305040</strain>
    </source>
</reference>
<dbReference type="GeneID" id="68297902"/>
<proteinExistence type="predicted"/>
<dbReference type="RefSeq" id="XP_044663782.1">
    <property type="nucleotide sequence ID" value="XM_044807847.1"/>
</dbReference>
<dbReference type="EMBL" id="BOLY01000009">
    <property type="protein sequence ID" value="GIZ49295.1"/>
    <property type="molecule type" value="Genomic_DNA"/>
</dbReference>
<organism evidence="2 3">
    <name type="scientific">Cercospora kikuchii</name>
    <dbReference type="NCBI Taxonomy" id="84275"/>
    <lineage>
        <taxon>Eukaryota</taxon>
        <taxon>Fungi</taxon>
        <taxon>Dikarya</taxon>
        <taxon>Ascomycota</taxon>
        <taxon>Pezizomycotina</taxon>
        <taxon>Dothideomycetes</taxon>
        <taxon>Dothideomycetidae</taxon>
        <taxon>Mycosphaerellales</taxon>
        <taxon>Mycosphaerellaceae</taxon>
        <taxon>Cercospora</taxon>
    </lineage>
</organism>
<feature type="region of interest" description="Disordered" evidence="1">
    <location>
        <begin position="185"/>
        <end position="220"/>
    </location>
</feature>
<dbReference type="AlphaFoldDB" id="A0A9P3FLS0"/>
<evidence type="ECO:0000313" key="3">
    <source>
        <dbReference type="Proteomes" id="UP000825890"/>
    </source>
</evidence>
<feature type="compositionally biased region" description="Polar residues" evidence="1">
    <location>
        <begin position="191"/>
        <end position="200"/>
    </location>
</feature>
<comment type="caution">
    <text evidence="2">The sequence shown here is derived from an EMBL/GenBank/DDBJ whole genome shotgun (WGS) entry which is preliminary data.</text>
</comment>
<name>A0A9P3FLS0_9PEZI</name>
<accession>A0A9P3FLS0</accession>
<protein>
    <submittedName>
        <fullName evidence="2">Uncharacterized protein</fullName>
    </submittedName>
</protein>
<evidence type="ECO:0000256" key="1">
    <source>
        <dbReference type="SAM" id="MobiDB-lite"/>
    </source>
</evidence>